<evidence type="ECO:0000313" key="1">
    <source>
        <dbReference type="EMBL" id="KAJ7424777.1"/>
    </source>
</evidence>
<keyword evidence="2" id="KW-1185">Reference proteome</keyword>
<gene>
    <name evidence="1" type="ORF">WISP_27411</name>
</gene>
<accession>A0ABQ9DLF0</accession>
<dbReference type="EMBL" id="WHWB01032630">
    <property type="protein sequence ID" value="KAJ7424777.1"/>
    <property type="molecule type" value="Genomic_DNA"/>
</dbReference>
<organism evidence="1 2">
    <name type="scientific">Willisornis vidua</name>
    <name type="common">Xingu scale-backed antbird</name>
    <dbReference type="NCBI Taxonomy" id="1566151"/>
    <lineage>
        <taxon>Eukaryota</taxon>
        <taxon>Metazoa</taxon>
        <taxon>Chordata</taxon>
        <taxon>Craniata</taxon>
        <taxon>Vertebrata</taxon>
        <taxon>Euteleostomi</taxon>
        <taxon>Archelosauria</taxon>
        <taxon>Archosauria</taxon>
        <taxon>Dinosauria</taxon>
        <taxon>Saurischia</taxon>
        <taxon>Theropoda</taxon>
        <taxon>Coelurosauria</taxon>
        <taxon>Aves</taxon>
        <taxon>Neognathae</taxon>
        <taxon>Neoaves</taxon>
        <taxon>Telluraves</taxon>
        <taxon>Australaves</taxon>
        <taxon>Passeriformes</taxon>
        <taxon>Thamnophilidae</taxon>
        <taxon>Willisornis</taxon>
    </lineage>
</organism>
<comment type="caution">
    <text evidence="1">The sequence shown here is derived from an EMBL/GenBank/DDBJ whole genome shotgun (WGS) entry which is preliminary data.</text>
</comment>
<protein>
    <submittedName>
        <fullName evidence="1">Uncharacterized protein</fullName>
    </submittedName>
</protein>
<reference evidence="1" key="1">
    <citation type="submission" date="2019-10" db="EMBL/GenBank/DDBJ databases">
        <authorList>
            <person name="Soares A.E.R."/>
            <person name="Aleixo A."/>
            <person name="Schneider P."/>
            <person name="Miyaki C.Y."/>
            <person name="Schneider M.P."/>
            <person name="Mello C."/>
            <person name="Vasconcelos A.T.R."/>
        </authorList>
    </citation>
    <scope>NUCLEOTIDE SEQUENCE</scope>
    <source>
        <tissue evidence="1">Muscle</tissue>
    </source>
</reference>
<dbReference type="Proteomes" id="UP001145742">
    <property type="component" value="Unassembled WGS sequence"/>
</dbReference>
<sequence length="82" mass="9156">MGTGRISQRKPKDLRWGFCDVPDTEQWGGEAPSLRDSGAVEEAAQNLEPAQVLEDLCCLKWYNASLEKEFIPAVVTKISDFL</sequence>
<proteinExistence type="predicted"/>
<name>A0ABQ9DLF0_9PASS</name>
<evidence type="ECO:0000313" key="2">
    <source>
        <dbReference type="Proteomes" id="UP001145742"/>
    </source>
</evidence>